<protein>
    <recommendedName>
        <fullName evidence="2">DUF6851 domain-containing protein</fullName>
    </recommendedName>
</protein>
<reference evidence="3 4" key="1">
    <citation type="submission" date="2019-02" db="EMBL/GenBank/DDBJ databases">
        <title>Deep-cultivation of Planctomycetes and their phenomic and genomic characterization uncovers novel biology.</title>
        <authorList>
            <person name="Wiegand S."/>
            <person name="Jogler M."/>
            <person name="Boedeker C."/>
            <person name="Pinto D."/>
            <person name="Vollmers J."/>
            <person name="Rivas-Marin E."/>
            <person name="Kohn T."/>
            <person name="Peeters S.H."/>
            <person name="Heuer A."/>
            <person name="Rast P."/>
            <person name="Oberbeckmann S."/>
            <person name="Bunk B."/>
            <person name="Jeske O."/>
            <person name="Meyerdierks A."/>
            <person name="Storesund J.E."/>
            <person name="Kallscheuer N."/>
            <person name="Luecker S."/>
            <person name="Lage O.M."/>
            <person name="Pohl T."/>
            <person name="Merkel B.J."/>
            <person name="Hornburger P."/>
            <person name="Mueller R.-W."/>
            <person name="Bruemmer F."/>
            <person name="Labrenz M."/>
            <person name="Spormann A.M."/>
            <person name="Op Den Camp H."/>
            <person name="Overmann J."/>
            <person name="Amann R."/>
            <person name="Jetten M.S.M."/>
            <person name="Mascher T."/>
            <person name="Medema M.H."/>
            <person name="Devos D.P."/>
            <person name="Kaster A.-K."/>
            <person name="Ovreas L."/>
            <person name="Rohde M."/>
            <person name="Galperin M.Y."/>
            <person name="Jogler C."/>
        </authorList>
    </citation>
    <scope>NUCLEOTIDE SEQUENCE [LARGE SCALE GENOMIC DNA]</scope>
    <source>
        <strain evidence="3 4">KOR34</strain>
    </source>
</reference>
<dbReference type="EMBL" id="SIHJ01000001">
    <property type="protein sequence ID" value="TWT38151.1"/>
    <property type="molecule type" value="Genomic_DNA"/>
</dbReference>
<feature type="domain" description="DUF6851" evidence="2">
    <location>
        <begin position="57"/>
        <end position="202"/>
    </location>
</feature>
<gene>
    <name evidence="3" type="ORF">KOR34_31190</name>
</gene>
<evidence type="ECO:0000256" key="1">
    <source>
        <dbReference type="SAM" id="SignalP"/>
    </source>
</evidence>
<dbReference type="Pfam" id="PF21167">
    <property type="entry name" value="DUF6851"/>
    <property type="match status" value="1"/>
</dbReference>
<evidence type="ECO:0000313" key="3">
    <source>
        <dbReference type="EMBL" id="TWT38151.1"/>
    </source>
</evidence>
<dbReference type="SUPFAM" id="SSF48317">
    <property type="entry name" value="Acid phosphatase/Vanadium-dependent haloperoxidase"/>
    <property type="match status" value="1"/>
</dbReference>
<evidence type="ECO:0000259" key="2">
    <source>
        <dbReference type="Pfam" id="PF21167"/>
    </source>
</evidence>
<proteinExistence type="predicted"/>
<keyword evidence="4" id="KW-1185">Reference proteome</keyword>
<dbReference type="Proteomes" id="UP000316714">
    <property type="component" value="Unassembled WGS sequence"/>
</dbReference>
<dbReference type="Gene3D" id="1.10.606.20">
    <property type="match status" value="2"/>
</dbReference>
<dbReference type="PANTHER" id="PTHR34599:SF2">
    <property type="entry name" value="TRAF-TYPE DOMAIN-CONTAINING PROTEIN"/>
    <property type="match status" value="1"/>
</dbReference>
<comment type="caution">
    <text evidence="3">The sequence shown here is derived from an EMBL/GenBank/DDBJ whole genome shotgun (WGS) entry which is preliminary data.</text>
</comment>
<dbReference type="InterPro" id="IPR049283">
    <property type="entry name" value="DUF6851"/>
</dbReference>
<accession>A0A5C5VJ93</accession>
<feature type="chain" id="PRO_5022951231" description="DUF6851 domain-containing protein" evidence="1">
    <location>
        <begin position="25"/>
        <end position="647"/>
    </location>
</feature>
<sequence length="647" mass="68961" precursor="true">MRHLRNLAILLPLSALTQCHPAAAAPSVARIWNEQLLHAISIDTARPTVHARNLFHVSAAMFDAWSAYDPAGHQYFGAVKAAAADTEAARAEAISYAAYNVLLHRFVTGPGGLGPGRSATVVNIRDQMTALGYDPDFTSQAGDSPAAVGNRIAQAVIDHGLADGANEANRYANPAGMYLPVNPPLTVEDVGVAMDDPNRWQPLNFRGDRIDQFGNTILPSTQTNLTPYWGAVTPFSLTPADRGPGGVYFDQGAPPRLGGAGDQAFKANAVAMIRYSSQLDPGDGVVIDISPASRGNTFDAPLTESYAQAGYAANPVTGLPYQPQLVRRGDFGRVMAEFWADGPHSTAPPGHWNEIRNDITDQMELLGVPKQMGGAGPTLTDVEWDVKSMFALNGGLHDAAIAAWNHKGHYDTSRPISFIRYMGSLGQSSDPGGPSYHPDGLPLEPGLIEVVTGETTAAGGRHEGLAGHEGAIVVRAWRGPVEGTAPFDNPADLSGVGWILAEEWLPYQLSSFVTPPFPGYVSGHSTFSRVGAELMTQLTGSPYVPGGLFEYEIPIGAGLNFEYGPIESLRIQFASYFDAADMAAESRLWGGIHPAQDDFTGRRIGQLVGAAAWERAASYFGVPVPEPASVTLLAFAASLVWRRHRSS</sequence>
<keyword evidence="1" id="KW-0732">Signal</keyword>
<evidence type="ECO:0000313" key="4">
    <source>
        <dbReference type="Proteomes" id="UP000316714"/>
    </source>
</evidence>
<dbReference type="PANTHER" id="PTHR34599">
    <property type="entry name" value="PEROXIDASE-RELATED"/>
    <property type="match status" value="1"/>
</dbReference>
<organism evidence="3 4">
    <name type="scientific">Posidoniimonas corsicana</name>
    <dbReference type="NCBI Taxonomy" id="1938618"/>
    <lineage>
        <taxon>Bacteria</taxon>
        <taxon>Pseudomonadati</taxon>
        <taxon>Planctomycetota</taxon>
        <taxon>Planctomycetia</taxon>
        <taxon>Pirellulales</taxon>
        <taxon>Lacipirellulaceae</taxon>
        <taxon>Posidoniimonas</taxon>
    </lineage>
</organism>
<dbReference type="CDD" id="cd03398">
    <property type="entry name" value="PAP2_haloperoxidase"/>
    <property type="match status" value="1"/>
</dbReference>
<name>A0A5C5VJ93_9BACT</name>
<dbReference type="InterPro" id="IPR052559">
    <property type="entry name" value="V-haloperoxidase"/>
</dbReference>
<feature type="signal peptide" evidence="1">
    <location>
        <begin position="1"/>
        <end position="24"/>
    </location>
</feature>
<dbReference type="AlphaFoldDB" id="A0A5C5VJ93"/>
<dbReference type="InterPro" id="IPR036938">
    <property type="entry name" value="PAP2/HPO_sf"/>
</dbReference>